<dbReference type="EMBL" id="SNRW01040292">
    <property type="protein sequence ID" value="KAA6345078.1"/>
    <property type="molecule type" value="Genomic_DNA"/>
</dbReference>
<dbReference type="AlphaFoldDB" id="A0A5J4SGP5"/>
<evidence type="ECO:0000313" key="2">
    <source>
        <dbReference type="Proteomes" id="UP000324800"/>
    </source>
</evidence>
<comment type="caution">
    <text evidence="1">The sequence shown here is derived from an EMBL/GenBank/DDBJ whole genome shotgun (WGS) entry which is preliminary data.</text>
</comment>
<reference evidence="1 2" key="1">
    <citation type="submission" date="2019-03" db="EMBL/GenBank/DDBJ databases">
        <title>Single cell metagenomics reveals metabolic interactions within the superorganism composed of flagellate Streblomastix strix and complex community of Bacteroidetes bacteria on its surface.</title>
        <authorList>
            <person name="Treitli S.C."/>
            <person name="Kolisko M."/>
            <person name="Husnik F."/>
            <person name="Keeling P."/>
            <person name="Hampl V."/>
        </authorList>
    </citation>
    <scope>NUCLEOTIDE SEQUENCE [LARGE SCALE GENOMIC DNA]</scope>
    <source>
        <strain evidence="1">ST1C</strain>
    </source>
</reference>
<gene>
    <name evidence="1" type="ORF">EZS28_052191</name>
</gene>
<organism evidence="1 2">
    <name type="scientific">Streblomastix strix</name>
    <dbReference type="NCBI Taxonomy" id="222440"/>
    <lineage>
        <taxon>Eukaryota</taxon>
        <taxon>Metamonada</taxon>
        <taxon>Preaxostyla</taxon>
        <taxon>Oxymonadida</taxon>
        <taxon>Streblomastigidae</taxon>
        <taxon>Streblomastix</taxon>
    </lineage>
</organism>
<evidence type="ECO:0000313" key="1">
    <source>
        <dbReference type="EMBL" id="KAA6345078.1"/>
    </source>
</evidence>
<dbReference type="Proteomes" id="UP000324800">
    <property type="component" value="Unassembled WGS sequence"/>
</dbReference>
<sequence length="140" mass="16148">MKQCFLDELRGSLSGAEGAFGIFETFHVVKYYKNAKAFVTAEGIVLTQAYVEIEKKGEHYYIPIDLKFFGGEKIVHINNHVWDAYVTKTGRVILTRGMYKESKEFQINWNVIVFAFLLNFNVCLSKNYSFSSYKCLCILV</sequence>
<name>A0A5J4SGP5_9EUKA</name>
<feature type="non-terminal residue" evidence="1">
    <location>
        <position position="140"/>
    </location>
</feature>
<proteinExistence type="predicted"/>
<accession>A0A5J4SGP5</accession>
<protein>
    <submittedName>
        <fullName evidence="1">Uncharacterized protein</fullName>
    </submittedName>
</protein>